<evidence type="ECO:0000313" key="2">
    <source>
        <dbReference type="EMBL" id="MFC0624752.1"/>
    </source>
</evidence>
<keyword evidence="3" id="KW-1185">Reference proteome</keyword>
<name>A0ABV6QLY8_9ACTN</name>
<evidence type="ECO:0000259" key="1">
    <source>
        <dbReference type="Pfam" id="PF04248"/>
    </source>
</evidence>
<comment type="caution">
    <text evidence="2">The sequence shown here is derived from an EMBL/GenBank/DDBJ whole genome shotgun (WGS) entry which is preliminary data.</text>
</comment>
<organism evidence="2 3">
    <name type="scientific">Kribbella deserti</name>
    <dbReference type="NCBI Taxonomy" id="1926257"/>
    <lineage>
        <taxon>Bacteria</taxon>
        <taxon>Bacillati</taxon>
        <taxon>Actinomycetota</taxon>
        <taxon>Actinomycetes</taxon>
        <taxon>Propionibacteriales</taxon>
        <taxon>Kribbellaceae</taxon>
        <taxon>Kribbella</taxon>
    </lineage>
</organism>
<dbReference type="InterPro" id="IPR007361">
    <property type="entry name" value="DUF427"/>
</dbReference>
<accession>A0ABV6QLY8</accession>
<proteinExistence type="predicted"/>
<dbReference type="InterPro" id="IPR038694">
    <property type="entry name" value="DUF427_sf"/>
</dbReference>
<dbReference type="PANTHER" id="PTHR34310">
    <property type="entry name" value="DUF427 DOMAIN PROTEIN (AFU_ORTHOLOGUE AFUA_3G02220)"/>
    <property type="match status" value="1"/>
</dbReference>
<protein>
    <submittedName>
        <fullName evidence="2">DUF427 domain-containing protein</fullName>
    </submittedName>
</protein>
<evidence type="ECO:0000313" key="3">
    <source>
        <dbReference type="Proteomes" id="UP001589890"/>
    </source>
</evidence>
<dbReference type="Pfam" id="PF04248">
    <property type="entry name" value="NTP_transf_9"/>
    <property type="match status" value="1"/>
</dbReference>
<dbReference type="EMBL" id="JBHLTC010000014">
    <property type="protein sequence ID" value="MFC0624752.1"/>
    <property type="molecule type" value="Genomic_DNA"/>
</dbReference>
<reference evidence="2 3" key="1">
    <citation type="submission" date="2024-09" db="EMBL/GenBank/DDBJ databases">
        <authorList>
            <person name="Sun Q."/>
            <person name="Mori K."/>
        </authorList>
    </citation>
    <scope>NUCLEOTIDE SEQUENCE [LARGE SCALE GENOMIC DNA]</scope>
    <source>
        <strain evidence="2 3">CGMCC 1.15906</strain>
    </source>
</reference>
<dbReference type="PANTHER" id="PTHR34310:SF9">
    <property type="entry name" value="BLR5716 PROTEIN"/>
    <property type="match status" value="1"/>
</dbReference>
<gene>
    <name evidence="2" type="ORF">ACFFGN_11815</name>
</gene>
<dbReference type="Gene3D" id="2.170.150.40">
    <property type="entry name" value="Domain of unknown function (DUF427)"/>
    <property type="match status" value="2"/>
</dbReference>
<dbReference type="Proteomes" id="UP001589890">
    <property type="component" value="Unassembled WGS sequence"/>
</dbReference>
<sequence length="269" mass="30021">MALLITDEYRRSLGELRFHPTPKRVRARKNGETLVDSEQARIVWEPRRVVGQYAVPVADIAADLTEAPAPAAAEHPVRMIDSPVLDPSSAFAVHTCPGSTFDVGPCQAAGFVPDDPDLDGYVLLDWAAFDEWLEEDEPIVGHPRDPRSRIDLLASSRHVRVELDGVELANSVRPLLLVETFLPPRYYLRPEDVRMELLQPSDLRTTCAYKGHAAYWSLGTTAPNIAWAYPEPLDGMQRLAGLVSFFTEQVDLEVDGVRLERPLTPWSSN</sequence>
<dbReference type="RefSeq" id="WP_380046449.1">
    <property type="nucleotide sequence ID" value="NZ_JBHLTC010000014.1"/>
</dbReference>
<feature type="domain" description="DUF427" evidence="1">
    <location>
        <begin position="159"/>
        <end position="247"/>
    </location>
</feature>